<keyword evidence="3" id="KW-1185">Reference proteome</keyword>
<protein>
    <recommendedName>
        <fullName evidence="1">N-acetyltransferase domain-containing protein</fullName>
    </recommendedName>
</protein>
<evidence type="ECO:0000313" key="3">
    <source>
        <dbReference type="Proteomes" id="UP000005384"/>
    </source>
</evidence>
<dbReference type="PANTHER" id="PTHR43451:SF1">
    <property type="entry name" value="ACETYLTRANSFERASE"/>
    <property type="match status" value="1"/>
</dbReference>
<dbReference type="HOGENOM" id="CLU_087351_0_1_9"/>
<name>G5IHB4_9FIRM</name>
<comment type="caution">
    <text evidence="2">The sequence shown here is derived from an EMBL/GenBank/DDBJ whole genome shotgun (WGS) entry which is preliminary data.</text>
</comment>
<reference evidence="2 3" key="1">
    <citation type="submission" date="2011-08" db="EMBL/GenBank/DDBJ databases">
        <title>The Genome Sequence of Clostridium hathewayi WAL-18680.</title>
        <authorList>
            <consortium name="The Broad Institute Genome Sequencing Platform"/>
            <person name="Earl A."/>
            <person name="Ward D."/>
            <person name="Feldgarden M."/>
            <person name="Gevers D."/>
            <person name="Finegold S.M."/>
            <person name="Summanen P.H."/>
            <person name="Molitoris D.R."/>
            <person name="Song M."/>
            <person name="Daigneault M."/>
            <person name="Allen-Vercoe E."/>
            <person name="Young S.K."/>
            <person name="Zeng Q."/>
            <person name="Gargeya S."/>
            <person name="Fitzgerald M."/>
            <person name="Haas B."/>
            <person name="Abouelleil A."/>
            <person name="Alvarado L."/>
            <person name="Arachchi H.M."/>
            <person name="Berlin A."/>
            <person name="Brown A."/>
            <person name="Chapman S.B."/>
            <person name="Chen Z."/>
            <person name="Dunbar C."/>
            <person name="Freedman E."/>
            <person name="Gearin G."/>
            <person name="Gellesch M."/>
            <person name="Goldberg J."/>
            <person name="Griggs A."/>
            <person name="Gujja S."/>
            <person name="Heiman D."/>
            <person name="Howarth C."/>
            <person name="Larson L."/>
            <person name="Lui A."/>
            <person name="MacDonald P.J.P."/>
            <person name="Montmayeur A."/>
            <person name="Murphy C."/>
            <person name="Neiman D."/>
            <person name="Pearson M."/>
            <person name="Priest M."/>
            <person name="Roberts A."/>
            <person name="Saif S."/>
            <person name="Shea T."/>
            <person name="Shenoy N."/>
            <person name="Sisk P."/>
            <person name="Stolte C."/>
            <person name="Sykes S."/>
            <person name="Wortman J."/>
            <person name="Nusbaum C."/>
            <person name="Birren B."/>
        </authorList>
    </citation>
    <scope>NUCLEOTIDE SEQUENCE [LARGE SCALE GENOMIC DNA]</scope>
    <source>
        <strain evidence="2 3">WAL-18680</strain>
    </source>
</reference>
<gene>
    <name evidence="2" type="ORF">HMPREF9473_02892</name>
</gene>
<dbReference type="PROSITE" id="PS51186">
    <property type="entry name" value="GNAT"/>
    <property type="match status" value="1"/>
</dbReference>
<sequence length="149" mass="17138">MEIREYQSSDCKELAELFYHTVHTINAGDYTDEQLDAWATGKIDLDKWNQSFQDHVSVVAVDGDIITGFGDIDKTGYLDRLYVHADYQRKGIATAICNQLEESVQGKIRTHASITARPFFEKRGYQVVKEQKVERQGIFLINFVMEKVK</sequence>
<evidence type="ECO:0000313" key="2">
    <source>
        <dbReference type="EMBL" id="EHI59185.1"/>
    </source>
</evidence>
<dbReference type="InterPro" id="IPR016181">
    <property type="entry name" value="Acyl_CoA_acyltransferase"/>
</dbReference>
<dbReference type="RefSeq" id="WP_006780870.1">
    <property type="nucleotide sequence ID" value="NZ_CP040506.1"/>
</dbReference>
<evidence type="ECO:0000259" key="1">
    <source>
        <dbReference type="PROSITE" id="PS51186"/>
    </source>
</evidence>
<dbReference type="PANTHER" id="PTHR43451">
    <property type="entry name" value="ACETYLTRANSFERASE (GNAT) FAMILY PROTEIN"/>
    <property type="match status" value="1"/>
</dbReference>
<dbReference type="EMBL" id="ADLN01000075">
    <property type="protein sequence ID" value="EHI59185.1"/>
    <property type="molecule type" value="Genomic_DNA"/>
</dbReference>
<dbReference type="PATRIC" id="fig|742737.3.peg.2891"/>
<dbReference type="GO" id="GO:0016747">
    <property type="term" value="F:acyltransferase activity, transferring groups other than amino-acyl groups"/>
    <property type="evidence" value="ECO:0007669"/>
    <property type="project" value="InterPro"/>
</dbReference>
<dbReference type="InterPro" id="IPR000182">
    <property type="entry name" value="GNAT_dom"/>
</dbReference>
<feature type="domain" description="N-acetyltransferase" evidence="1">
    <location>
        <begin position="1"/>
        <end position="149"/>
    </location>
</feature>
<dbReference type="InterPro" id="IPR052564">
    <property type="entry name" value="N-acetyltrans/Recomb-assoc"/>
</dbReference>
<dbReference type="OrthoDB" id="424368at2"/>
<dbReference type="CDD" id="cd04301">
    <property type="entry name" value="NAT_SF"/>
    <property type="match status" value="1"/>
</dbReference>
<dbReference type="Proteomes" id="UP000005384">
    <property type="component" value="Unassembled WGS sequence"/>
</dbReference>
<dbReference type="Pfam" id="PF13673">
    <property type="entry name" value="Acetyltransf_10"/>
    <property type="match status" value="1"/>
</dbReference>
<dbReference type="AlphaFoldDB" id="G5IHB4"/>
<dbReference type="SUPFAM" id="SSF55729">
    <property type="entry name" value="Acyl-CoA N-acyltransferases (Nat)"/>
    <property type="match status" value="1"/>
</dbReference>
<dbReference type="Gene3D" id="3.40.630.30">
    <property type="match status" value="1"/>
</dbReference>
<proteinExistence type="predicted"/>
<organism evidence="2 3">
    <name type="scientific">Hungatella hathewayi WAL-18680</name>
    <dbReference type="NCBI Taxonomy" id="742737"/>
    <lineage>
        <taxon>Bacteria</taxon>
        <taxon>Bacillati</taxon>
        <taxon>Bacillota</taxon>
        <taxon>Clostridia</taxon>
        <taxon>Lachnospirales</taxon>
        <taxon>Lachnospiraceae</taxon>
        <taxon>Hungatella</taxon>
    </lineage>
</organism>
<accession>G5IHB4</accession>